<keyword evidence="4 7" id="KW-0812">Transmembrane</keyword>
<dbReference type="Pfam" id="PF02690">
    <property type="entry name" value="Na_Pi_cotrans"/>
    <property type="match status" value="2"/>
</dbReference>
<gene>
    <name evidence="8" type="ORF">KUTeg_015121</name>
</gene>
<keyword evidence="5 7" id="KW-1133">Transmembrane helix</keyword>
<sequence>MAITEHSNMDLNVKTGEMITNKDEVKFIIGEEYGTERVPTWSDKEGASLLVTGIEYPPPPAYCETEPLGQPGYGFLTESESSSLEFDDWASDDADADDETGIESGSNWSDLDLCGKVKQILIGWIGKFIVLIGLLYLFICSLGFLSDAFRLLGGKTAGSVFNDSALLSNPITGLMIGILATVLVQSSSTSTSIVVTMVASGIIEVRPAIPIIMGANIGTSVTNTLVSIAQSGNRRQFRRAFAGATVHDMFNWLTVIILLPLEVATGTVGIDKKVIEKIASGHSEYADKSLIKKFCVFEKVVTTQNATVQQNVSSVVDGGALFSQFDLSDTAAGIILLVVSLTILCTCLVLVVKLLNSMLKGAIAKAIRRTINADFPGCLRHLTGYVAILIGAIMTILVQSSSVFTSTLTPLVGLGLIKIERMYPLTLGSNIGTTMTGVLAALAAPGEKIDIALQIALCHLFFNISGIVLFYPIPVLRRMPIRAAKFLGSTTSRYRWFAVFYLISMFLLLPAFVFALSLAGKIAFITVGSAIFLLITMIILLNLLQKKRPKVLPKRLKTWEFLPLCLRSLEPYDRIVMSVFRCCPSCCCKAIKNKPIDDQESINRNVRRIFCIPIQITYIVIQPANVNLMVVV</sequence>
<comment type="caution">
    <text evidence="8">The sequence shown here is derived from an EMBL/GenBank/DDBJ whole genome shotgun (WGS) entry which is preliminary data.</text>
</comment>
<dbReference type="NCBIfam" id="NF037997">
    <property type="entry name" value="Na_Pi_symport"/>
    <property type="match status" value="2"/>
</dbReference>
<protein>
    <submittedName>
        <fullName evidence="8">Uncharacterized protein</fullName>
    </submittedName>
</protein>
<dbReference type="EMBL" id="JARBDR010000793">
    <property type="protein sequence ID" value="KAJ8307037.1"/>
    <property type="molecule type" value="Genomic_DNA"/>
</dbReference>
<evidence type="ECO:0000256" key="5">
    <source>
        <dbReference type="ARBA" id="ARBA00022989"/>
    </source>
</evidence>
<proteinExistence type="inferred from homology"/>
<keyword evidence="9" id="KW-1185">Reference proteome</keyword>
<dbReference type="PANTHER" id="PTHR10010:SF46">
    <property type="entry name" value="SODIUM-DEPENDENT PHOSPHATE TRANSPORT PROTEIN 2B"/>
    <property type="match status" value="1"/>
</dbReference>
<feature type="transmembrane region" description="Helical" evidence="7">
    <location>
        <begin position="451"/>
        <end position="473"/>
    </location>
</feature>
<reference evidence="8 9" key="1">
    <citation type="submission" date="2022-12" db="EMBL/GenBank/DDBJ databases">
        <title>Chromosome-level genome of Tegillarca granosa.</title>
        <authorList>
            <person name="Kim J."/>
        </authorList>
    </citation>
    <scope>NUCLEOTIDE SEQUENCE [LARGE SCALE GENOMIC DNA]</scope>
    <source>
        <strain evidence="8">Teg-2019</strain>
        <tissue evidence="8">Adductor muscle</tissue>
    </source>
</reference>
<feature type="transmembrane region" description="Helical" evidence="7">
    <location>
        <begin position="240"/>
        <end position="261"/>
    </location>
</feature>
<feature type="transmembrane region" description="Helical" evidence="7">
    <location>
        <begin position="522"/>
        <end position="544"/>
    </location>
</feature>
<dbReference type="Proteomes" id="UP001217089">
    <property type="component" value="Unassembled WGS sequence"/>
</dbReference>
<accession>A0ABQ9ESU7</accession>
<organism evidence="8 9">
    <name type="scientific">Tegillarca granosa</name>
    <name type="common">Malaysian cockle</name>
    <name type="synonym">Anadara granosa</name>
    <dbReference type="NCBI Taxonomy" id="220873"/>
    <lineage>
        <taxon>Eukaryota</taxon>
        <taxon>Metazoa</taxon>
        <taxon>Spiralia</taxon>
        <taxon>Lophotrochozoa</taxon>
        <taxon>Mollusca</taxon>
        <taxon>Bivalvia</taxon>
        <taxon>Autobranchia</taxon>
        <taxon>Pteriomorphia</taxon>
        <taxon>Arcoida</taxon>
        <taxon>Arcoidea</taxon>
        <taxon>Arcidae</taxon>
        <taxon>Tegillarca</taxon>
    </lineage>
</organism>
<feature type="transmembrane region" description="Helical" evidence="7">
    <location>
        <begin position="494"/>
        <end position="516"/>
    </location>
</feature>
<feature type="transmembrane region" description="Helical" evidence="7">
    <location>
        <begin position="165"/>
        <end position="184"/>
    </location>
</feature>
<evidence type="ECO:0000313" key="9">
    <source>
        <dbReference type="Proteomes" id="UP001217089"/>
    </source>
</evidence>
<evidence type="ECO:0000256" key="1">
    <source>
        <dbReference type="ARBA" id="ARBA00004424"/>
    </source>
</evidence>
<keyword evidence="3" id="KW-1003">Cell membrane</keyword>
<comment type="subcellular location">
    <subcellularLocation>
        <location evidence="1">Apical cell membrane</location>
        <topology evidence="1">Multi-pass membrane protein</topology>
    </subcellularLocation>
</comment>
<evidence type="ECO:0000313" key="8">
    <source>
        <dbReference type="EMBL" id="KAJ8307037.1"/>
    </source>
</evidence>
<evidence type="ECO:0000256" key="2">
    <source>
        <dbReference type="ARBA" id="ARBA00005808"/>
    </source>
</evidence>
<keyword evidence="6 7" id="KW-0472">Membrane</keyword>
<evidence type="ECO:0000256" key="6">
    <source>
        <dbReference type="ARBA" id="ARBA00023136"/>
    </source>
</evidence>
<name>A0ABQ9ESU7_TEGGR</name>
<comment type="similarity">
    <text evidence="2">Belongs to the SLC34A transporter family.</text>
</comment>
<dbReference type="PANTHER" id="PTHR10010">
    <property type="entry name" value="SOLUTE CARRIER FAMILY 34 SODIUM PHOSPHATE , MEMBER 2-RELATED"/>
    <property type="match status" value="1"/>
</dbReference>
<evidence type="ECO:0000256" key="3">
    <source>
        <dbReference type="ARBA" id="ARBA00022475"/>
    </source>
</evidence>
<dbReference type="InterPro" id="IPR003841">
    <property type="entry name" value="Na/Pi_transpt"/>
</dbReference>
<feature type="transmembrane region" description="Helical" evidence="7">
    <location>
        <begin position="121"/>
        <end position="145"/>
    </location>
</feature>
<evidence type="ECO:0000256" key="4">
    <source>
        <dbReference type="ARBA" id="ARBA00022692"/>
    </source>
</evidence>
<feature type="transmembrane region" description="Helical" evidence="7">
    <location>
        <begin position="377"/>
        <end position="397"/>
    </location>
</feature>
<feature type="transmembrane region" description="Helical" evidence="7">
    <location>
        <begin position="331"/>
        <end position="356"/>
    </location>
</feature>
<evidence type="ECO:0000256" key="7">
    <source>
        <dbReference type="SAM" id="Phobius"/>
    </source>
</evidence>